<feature type="compositionally biased region" description="Polar residues" evidence="6">
    <location>
        <begin position="236"/>
        <end position="248"/>
    </location>
</feature>
<feature type="region of interest" description="Disordered" evidence="6">
    <location>
        <begin position="1"/>
        <end position="36"/>
    </location>
</feature>
<keyword evidence="5" id="KW-0539">Nucleus</keyword>
<feature type="compositionally biased region" description="Basic residues" evidence="6">
    <location>
        <begin position="1"/>
        <end position="13"/>
    </location>
</feature>
<dbReference type="Pfam" id="PF00170">
    <property type="entry name" value="bZIP_1"/>
    <property type="match status" value="1"/>
</dbReference>
<sequence length="526" mass="57448">MNKVKKEKKRAGRKVTDTEAKNKRTAQNRAAQRAFRERKEAKMRALEETIAVLKGMNSKKNGETEYLKRCLVGMIQEVTKYRPLNSGDQNMLRFLEDLRPDDVDSLVAETEATTSSTSGVTNGVTNDINIGGTSATANNGVSMDNSNNDNDVRINSGLSSSPDGSATSSSGLTTKTASTSTTTVSSNSSSGCNKTPEAKDNTNYDIVPEVPNGSSPLSVSFHSPLSTEAAKRGNKEQLTQGPADSSSWMDPIFDQELKLNPLTGDSGANPFDLFDMMNSPVITNCWTTNDLPVKPGGVLNLDFTVSDNNFITPDLVSYPIIGEDGDSENRVQRIEPKLAFPNDEVDKDHMLARRDSNLFDGKVHICNPTIESPNAFIEDNTSDLINDFTCSCQTNQTSCPTKQFDTEATPCYTSEETSDGSDEEVRCELLTRYILHKEPLSSILQHLRKNKESSYGELLSHGARRCTDICGDLVPKTGLSADDLENLCDELMNKAKISTDGGIIPKPQIMIKARDLQRTVAKHSTS</sequence>
<reference evidence="8 9" key="1">
    <citation type="submission" date="2024-05" db="EMBL/GenBank/DDBJ databases">
        <title>Long read based assembly of the Candida bracarensis genome reveals expanded adhesin content.</title>
        <authorList>
            <person name="Marcet-Houben M."/>
            <person name="Ksiezopolska E."/>
            <person name="Gabaldon T."/>
        </authorList>
    </citation>
    <scope>NUCLEOTIDE SEQUENCE [LARGE SCALE GENOMIC DNA]</scope>
    <source>
        <strain evidence="8 9">CBM6</strain>
    </source>
</reference>
<dbReference type="SMART" id="SM00338">
    <property type="entry name" value="BRLZ"/>
    <property type="match status" value="1"/>
</dbReference>
<feature type="region of interest" description="Disordered" evidence="6">
    <location>
        <begin position="137"/>
        <end position="249"/>
    </location>
</feature>
<dbReference type="PROSITE" id="PS00036">
    <property type="entry name" value="BZIP_BASIC"/>
    <property type="match status" value="1"/>
</dbReference>
<dbReference type="InterPro" id="IPR023167">
    <property type="entry name" value="Yap1_redox_dom_sf"/>
</dbReference>
<keyword evidence="4" id="KW-0804">Transcription</keyword>
<dbReference type="Proteomes" id="UP001623330">
    <property type="component" value="Unassembled WGS sequence"/>
</dbReference>
<dbReference type="CDD" id="cd14688">
    <property type="entry name" value="bZIP_YAP"/>
    <property type="match status" value="1"/>
</dbReference>
<dbReference type="SUPFAM" id="SSF111430">
    <property type="entry name" value="YAP1 redox domain"/>
    <property type="match status" value="1"/>
</dbReference>
<dbReference type="InterPro" id="IPR050936">
    <property type="entry name" value="AP-1-like"/>
</dbReference>
<name>A0ABR4NU61_9SACH</name>
<organism evidence="8 9">
    <name type="scientific">Nakaseomyces bracarensis</name>
    <dbReference type="NCBI Taxonomy" id="273131"/>
    <lineage>
        <taxon>Eukaryota</taxon>
        <taxon>Fungi</taxon>
        <taxon>Dikarya</taxon>
        <taxon>Ascomycota</taxon>
        <taxon>Saccharomycotina</taxon>
        <taxon>Saccharomycetes</taxon>
        <taxon>Saccharomycetales</taxon>
        <taxon>Saccharomycetaceae</taxon>
        <taxon>Nakaseomyces</taxon>
    </lineage>
</organism>
<comment type="caution">
    <text evidence="8">The sequence shown here is derived from an EMBL/GenBank/DDBJ whole genome shotgun (WGS) entry which is preliminary data.</text>
</comment>
<dbReference type="PANTHER" id="PTHR40621">
    <property type="entry name" value="TRANSCRIPTION FACTOR KAPC-RELATED"/>
    <property type="match status" value="1"/>
</dbReference>
<comment type="subcellular location">
    <subcellularLocation>
        <location evidence="2">Cytoplasm</location>
    </subcellularLocation>
    <subcellularLocation>
        <location evidence="1">Nucleus</location>
    </subcellularLocation>
</comment>
<gene>
    <name evidence="8" type="ORF">RNJ44_04057</name>
</gene>
<keyword evidence="9" id="KW-1185">Reference proteome</keyword>
<evidence type="ECO:0000256" key="3">
    <source>
        <dbReference type="ARBA" id="ARBA00023015"/>
    </source>
</evidence>
<keyword evidence="3" id="KW-0805">Transcription regulation</keyword>
<evidence type="ECO:0000313" key="9">
    <source>
        <dbReference type="Proteomes" id="UP001623330"/>
    </source>
</evidence>
<dbReference type="InterPro" id="IPR004827">
    <property type="entry name" value="bZIP"/>
</dbReference>
<dbReference type="InterPro" id="IPR046347">
    <property type="entry name" value="bZIP_sf"/>
</dbReference>
<evidence type="ECO:0000259" key="7">
    <source>
        <dbReference type="PROSITE" id="PS00036"/>
    </source>
</evidence>
<accession>A0ABR4NU61</accession>
<protein>
    <submittedName>
        <fullName evidence="8">AP-1-like transcription factor YAP2</fullName>
    </submittedName>
</protein>
<evidence type="ECO:0000256" key="5">
    <source>
        <dbReference type="ARBA" id="ARBA00023242"/>
    </source>
</evidence>
<dbReference type="EMBL" id="JBEVYD010000005">
    <property type="protein sequence ID" value="KAL3232141.1"/>
    <property type="molecule type" value="Genomic_DNA"/>
</dbReference>
<feature type="compositionally biased region" description="Polar residues" evidence="6">
    <location>
        <begin position="212"/>
        <end position="226"/>
    </location>
</feature>
<dbReference type="PANTHER" id="PTHR40621:SF6">
    <property type="entry name" value="AP-1-LIKE TRANSCRIPTION FACTOR YAP1-RELATED"/>
    <property type="match status" value="1"/>
</dbReference>
<evidence type="ECO:0000313" key="8">
    <source>
        <dbReference type="EMBL" id="KAL3232141.1"/>
    </source>
</evidence>
<feature type="compositionally biased region" description="Low complexity" evidence="6">
    <location>
        <begin position="156"/>
        <end position="195"/>
    </location>
</feature>
<dbReference type="SUPFAM" id="SSF57959">
    <property type="entry name" value="Leucine zipper domain"/>
    <property type="match status" value="1"/>
</dbReference>
<dbReference type="Gene3D" id="1.20.5.170">
    <property type="match status" value="1"/>
</dbReference>
<feature type="domain" description="BZIP" evidence="7">
    <location>
        <begin position="23"/>
        <end position="38"/>
    </location>
</feature>
<proteinExistence type="predicted"/>
<evidence type="ECO:0000256" key="6">
    <source>
        <dbReference type="SAM" id="MobiDB-lite"/>
    </source>
</evidence>
<evidence type="ECO:0000256" key="1">
    <source>
        <dbReference type="ARBA" id="ARBA00004123"/>
    </source>
</evidence>
<evidence type="ECO:0000256" key="2">
    <source>
        <dbReference type="ARBA" id="ARBA00004496"/>
    </source>
</evidence>
<feature type="compositionally biased region" description="Low complexity" evidence="6">
    <location>
        <begin position="138"/>
        <end position="149"/>
    </location>
</feature>
<evidence type="ECO:0000256" key="4">
    <source>
        <dbReference type="ARBA" id="ARBA00023163"/>
    </source>
</evidence>